<dbReference type="PANTHER" id="PTHR32235">
    <property type="entry name" value="NON-HOMOLOGOUS END-JOINING FACTOR 1"/>
    <property type="match status" value="1"/>
</dbReference>
<dbReference type="Gene3D" id="2.170.210.10">
    <property type="entry name" value="DNA double-strand break repair and VJ recombination XRCC4, N-terminal"/>
    <property type="match status" value="1"/>
</dbReference>
<accession>A0A4Z1NM38</accession>
<feature type="compositionally biased region" description="Acidic residues" evidence="8">
    <location>
        <begin position="502"/>
        <end position="514"/>
    </location>
</feature>
<dbReference type="Pfam" id="PF09302">
    <property type="entry name" value="XLF"/>
    <property type="match status" value="1"/>
</dbReference>
<evidence type="ECO:0000256" key="2">
    <source>
        <dbReference type="ARBA" id="ARBA00022763"/>
    </source>
</evidence>
<dbReference type="InterPro" id="IPR015381">
    <property type="entry name" value="XLF-like_N"/>
</dbReference>
<evidence type="ECO:0000256" key="4">
    <source>
        <dbReference type="ARBA" id="ARBA00023204"/>
    </source>
</evidence>
<keyword evidence="13" id="KW-1185">Reference proteome</keyword>
<comment type="caution">
    <text evidence="12">The sequence shown here is derived from an EMBL/GenBank/DDBJ whole genome shotgun (WGS) entry which is preliminary data.</text>
</comment>
<dbReference type="GO" id="GO:0032807">
    <property type="term" value="C:DNA ligase IV complex"/>
    <property type="evidence" value="ECO:0007669"/>
    <property type="project" value="TreeGrafter"/>
</dbReference>
<dbReference type="GO" id="GO:0045027">
    <property type="term" value="F:DNA end binding"/>
    <property type="evidence" value="ECO:0007669"/>
    <property type="project" value="TreeGrafter"/>
</dbReference>
<evidence type="ECO:0000256" key="7">
    <source>
        <dbReference type="ARBA" id="ARBA00044529"/>
    </source>
</evidence>
<evidence type="ECO:0000256" key="5">
    <source>
        <dbReference type="ARBA" id="ARBA00023242"/>
    </source>
</evidence>
<feature type="domain" description="XLF-like N-terminal" evidence="10">
    <location>
        <begin position="93"/>
        <end position="197"/>
    </location>
</feature>
<dbReference type="Proteomes" id="UP000298493">
    <property type="component" value="Unassembled WGS sequence"/>
</dbReference>
<evidence type="ECO:0000259" key="10">
    <source>
        <dbReference type="Pfam" id="PF09302"/>
    </source>
</evidence>
<dbReference type="Pfam" id="PF21928">
    <property type="entry name" value="XLF_CC"/>
    <property type="match status" value="1"/>
</dbReference>
<dbReference type="InterPro" id="IPR053829">
    <property type="entry name" value="XLF-like_CC"/>
</dbReference>
<dbReference type="InterPro" id="IPR038051">
    <property type="entry name" value="XRCC4-like_N_sf"/>
</dbReference>
<feature type="compositionally biased region" description="Acidic residues" evidence="8">
    <location>
        <begin position="441"/>
        <end position="452"/>
    </location>
</feature>
<organism evidence="12 13">
    <name type="scientific">Venturia nashicola</name>
    <dbReference type="NCBI Taxonomy" id="86259"/>
    <lineage>
        <taxon>Eukaryota</taxon>
        <taxon>Fungi</taxon>
        <taxon>Dikarya</taxon>
        <taxon>Ascomycota</taxon>
        <taxon>Pezizomycotina</taxon>
        <taxon>Dothideomycetes</taxon>
        <taxon>Pleosporomycetidae</taxon>
        <taxon>Venturiales</taxon>
        <taxon>Venturiaceae</taxon>
        <taxon>Venturia</taxon>
    </lineage>
</organism>
<keyword evidence="9" id="KW-0812">Transmembrane</keyword>
<name>A0A4Z1NM38_9PEZI</name>
<feature type="domain" description="XLF-like coiled-coil region" evidence="11">
    <location>
        <begin position="202"/>
        <end position="251"/>
    </location>
</feature>
<feature type="compositionally biased region" description="Polar residues" evidence="8">
    <location>
        <begin position="388"/>
        <end position="407"/>
    </location>
</feature>
<keyword evidence="3" id="KW-0238">DNA-binding</keyword>
<dbReference type="STRING" id="86259.A0A4Z1NM38"/>
<dbReference type="CDD" id="cd22285">
    <property type="entry name" value="HD_XLF_N"/>
    <property type="match status" value="1"/>
</dbReference>
<keyword evidence="9" id="KW-1133">Transmembrane helix</keyword>
<comment type="similarity">
    <text evidence="6">Belongs to the XRCC4-XLF family. XLF subfamily.</text>
</comment>
<dbReference type="InterPro" id="IPR052287">
    <property type="entry name" value="NHEJ_factor"/>
</dbReference>
<evidence type="ECO:0000256" key="8">
    <source>
        <dbReference type="SAM" id="MobiDB-lite"/>
    </source>
</evidence>
<evidence type="ECO:0000256" key="9">
    <source>
        <dbReference type="SAM" id="Phobius"/>
    </source>
</evidence>
<dbReference type="GO" id="GO:0006303">
    <property type="term" value="P:double-strand break repair via nonhomologous end joining"/>
    <property type="evidence" value="ECO:0007669"/>
    <property type="project" value="TreeGrafter"/>
</dbReference>
<feature type="transmembrane region" description="Helical" evidence="9">
    <location>
        <begin position="65"/>
        <end position="84"/>
    </location>
</feature>
<protein>
    <recommendedName>
        <fullName evidence="7">Non-homologous end-joining factor 1</fullName>
    </recommendedName>
</protein>
<dbReference type="AlphaFoldDB" id="A0A4Z1NM38"/>
<dbReference type="EMBL" id="SNSC02000019">
    <property type="protein sequence ID" value="TID15893.1"/>
    <property type="molecule type" value="Genomic_DNA"/>
</dbReference>
<evidence type="ECO:0000256" key="3">
    <source>
        <dbReference type="ARBA" id="ARBA00023125"/>
    </source>
</evidence>
<evidence type="ECO:0000256" key="6">
    <source>
        <dbReference type="ARBA" id="ARBA00025747"/>
    </source>
</evidence>
<evidence type="ECO:0000313" key="12">
    <source>
        <dbReference type="EMBL" id="TID15893.1"/>
    </source>
</evidence>
<evidence type="ECO:0000259" key="11">
    <source>
        <dbReference type="Pfam" id="PF21928"/>
    </source>
</evidence>
<keyword evidence="9" id="KW-0472">Membrane</keyword>
<keyword evidence="2" id="KW-0227">DNA damage</keyword>
<reference evidence="12 13" key="1">
    <citation type="submission" date="2019-04" db="EMBL/GenBank/DDBJ databases">
        <title>High contiguity whole genome sequence and gene annotation resource for two Venturia nashicola isolates.</title>
        <authorList>
            <person name="Prokchorchik M."/>
            <person name="Won K."/>
            <person name="Lee Y."/>
            <person name="Choi E.D."/>
            <person name="Segonzac C."/>
            <person name="Sohn K.H."/>
        </authorList>
    </citation>
    <scope>NUCLEOTIDE SEQUENCE [LARGE SCALE GENOMIC DNA]</scope>
    <source>
        <strain evidence="12 13">PRI2</strain>
    </source>
</reference>
<keyword evidence="5" id="KW-0539">Nucleus</keyword>
<comment type="subcellular location">
    <subcellularLocation>
        <location evidence="1">Nucleus</location>
    </subcellularLocation>
</comment>
<proteinExistence type="inferred from homology"/>
<keyword evidence="4" id="KW-0234">DNA repair</keyword>
<dbReference type="PANTHER" id="PTHR32235:SF1">
    <property type="entry name" value="NON-HOMOLOGOUS END-JOINING FACTOR 1"/>
    <property type="match status" value="1"/>
</dbReference>
<evidence type="ECO:0000313" key="13">
    <source>
        <dbReference type="Proteomes" id="UP000298493"/>
    </source>
</evidence>
<sequence>MTRRAEARREEEERRRVEELFEEGETGPIPPRFSFLRFLREIRQMILFEALNEAIANDTSNSRDLVLALLAGTLMLLAQIHTHIPTMRTFLDWRSIGGHIYIRTTFGSDRYSIWATDLSRLWHEELERDDIIWQANRNRIQIDLEDANNFGILLKHLASSVQGDVDIAERKSSRIELKAAIKLPAPLPEATWTFRLELQEDEDFRNHVTIPLFDQIRTQQRNEEDLIQRIKDKDHIVDKLMDALDKYKADLAGIFPALATKGPARRTSTRAEAETRIPALRPFDPQTCHQGHPNGHICAAVQPKGTSLLPTASERPIKETSAPSNDARDTYETSDAPSKAIKRTIGSRTRSPSPSPPPAMDDTTASELEGEPAAVPTSSKGIKRTIGSRKQSPISSPQPASDESTVSESEKEPITVAPSSKGIKRTIGSQFRHLDPIPPLDIEETMVSEGDEQTVPFEAPYRGIKRTIGSRKPAARGSSAVPEGAASSTGARSKVKAGSQDVSDEQEEAEPDAEEALKRADDKRRALQRQLAKNSAPKPKKRKF</sequence>
<gene>
    <name evidence="12" type="ORF">E6O75_ATG08951</name>
</gene>
<feature type="region of interest" description="Disordered" evidence="8">
    <location>
        <begin position="308"/>
        <end position="544"/>
    </location>
</feature>
<evidence type="ECO:0000256" key="1">
    <source>
        <dbReference type="ARBA" id="ARBA00004123"/>
    </source>
</evidence>
<feature type="compositionally biased region" description="Basic and acidic residues" evidence="8">
    <location>
        <begin position="515"/>
        <end position="525"/>
    </location>
</feature>